<dbReference type="GO" id="GO:0004222">
    <property type="term" value="F:metalloendopeptidase activity"/>
    <property type="evidence" value="ECO:0007669"/>
    <property type="project" value="TreeGrafter"/>
</dbReference>
<dbReference type="InterPro" id="IPR016047">
    <property type="entry name" value="M23ase_b-sheet_dom"/>
</dbReference>
<dbReference type="PANTHER" id="PTHR21666">
    <property type="entry name" value="PEPTIDASE-RELATED"/>
    <property type="match status" value="1"/>
</dbReference>
<dbReference type="RefSeq" id="WP_150450139.1">
    <property type="nucleotide sequence ID" value="NZ_VYSA01000004.1"/>
</dbReference>
<feature type="compositionally biased region" description="Low complexity" evidence="1">
    <location>
        <begin position="64"/>
        <end position="78"/>
    </location>
</feature>
<evidence type="ECO:0000256" key="1">
    <source>
        <dbReference type="SAM" id="MobiDB-lite"/>
    </source>
</evidence>
<dbReference type="SUPFAM" id="SSF51261">
    <property type="entry name" value="Duplicated hybrid motif"/>
    <property type="match status" value="1"/>
</dbReference>
<organism evidence="3 4">
    <name type="scientific">Microbacterium rhizomatis</name>
    <dbReference type="NCBI Taxonomy" id="1631477"/>
    <lineage>
        <taxon>Bacteria</taxon>
        <taxon>Bacillati</taxon>
        <taxon>Actinomycetota</taxon>
        <taxon>Actinomycetes</taxon>
        <taxon>Micrococcales</taxon>
        <taxon>Microbacteriaceae</taxon>
        <taxon>Microbacterium</taxon>
    </lineage>
</organism>
<proteinExistence type="predicted"/>
<feature type="region of interest" description="Disordered" evidence="1">
    <location>
        <begin position="54"/>
        <end position="82"/>
    </location>
</feature>
<dbReference type="AlphaFoldDB" id="A0A5J5J1M2"/>
<dbReference type="Gene3D" id="2.70.70.10">
    <property type="entry name" value="Glucose Permease (Domain IIA)"/>
    <property type="match status" value="1"/>
</dbReference>
<evidence type="ECO:0000313" key="4">
    <source>
        <dbReference type="Proteomes" id="UP000325827"/>
    </source>
</evidence>
<dbReference type="PANTHER" id="PTHR21666:SF270">
    <property type="entry name" value="MUREIN HYDROLASE ACTIVATOR ENVC"/>
    <property type="match status" value="1"/>
</dbReference>
<keyword evidence="4" id="KW-1185">Reference proteome</keyword>
<comment type="caution">
    <text evidence="3">The sequence shown here is derived from an EMBL/GenBank/DDBJ whole genome shotgun (WGS) entry which is preliminary data.</text>
</comment>
<dbReference type="CDD" id="cd12797">
    <property type="entry name" value="M23_peptidase"/>
    <property type="match status" value="1"/>
</dbReference>
<evidence type="ECO:0000259" key="2">
    <source>
        <dbReference type="Pfam" id="PF01551"/>
    </source>
</evidence>
<reference evidence="4" key="1">
    <citation type="submission" date="2019-09" db="EMBL/GenBank/DDBJ databases">
        <title>Mumia zhuanghuii sp. nov. isolated from the intestinal contents of plateau pika (Ochotona curzoniae) in the Qinghai-Tibet plateau of China.</title>
        <authorList>
            <person name="Tian Z."/>
        </authorList>
    </citation>
    <scope>NUCLEOTIDE SEQUENCE [LARGE SCALE GENOMIC DNA]</scope>
    <source>
        <strain evidence="4">JCM 30598</strain>
    </source>
</reference>
<feature type="domain" description="M23ase beta-sheet core" evidence="2">
    <location>
        <begin position="291"/>
        <end position="370"/>
    </location>
</feature>
<name>A0A5J5J1M2_9MICO</name>
<evidence type="ECO:0000313" key="3">
    <source>
        <dbReference type="EMBL" id="KAA9105997.1"/>
    </source>
</evidence>
<gene>
    <name evidence="3" type="ORF">F6B43_16700</name>
</gene>
<dbReference type="EMBL" id="VYSA01000004">
    <property type="protein sequence ID" value="KAA9105997.1"/>
    <property type="molecule type" value="Genomic_DNA"/>
</dbReference>
<sequence>MKKLLLLAASLVVVLVLGAGGFVIVAMGALFSSAAAAGSSSGCVPATAGTVGPAPTGAPPAPKPASSTAAASTTTTAPESLEIPLGNRTVTLQSKQLAIATSIITVGRQLGVSDKGVKVALMTALQESVLRMYANSFVPESLNYDHDAVGSDHDSVNPFQQRAGWGTVAERMNLDYSIRAFFGGKDGPNGGSPRGLLDIPGWETMTPGVAAQTVQVSAYPDAYDKWEAGADLLIAKLGGGISSGCGTGTIVGEMALPLDQPYQMTSGYGPRDVDVPGASTWHAAIDLQNWPNNCGAPVYAILPGEVTLSSALWLSVKHPDGFVVSYLHMYKSDRLVDVGDQVTAGQQIGKVGNVPPSGGCHLDLRINVANNTSAEVAKLTLSQNETRMRSATLPEHQNFVDPEQFMQLWSVEACPTDWCRRL</sequence>
<dbReference type="OrthoDB" id="5496837at2"/>
<dbReference type="Proteomes" id="UP000325827">
    <property type="component" value="Unassembled WGS sequence"/>
</dbReference>
<protein>
    <submittedName>
        <fullName evidence="3">M23 family metallopeptidase</fullName>
    </submittedName>
</protein>
<dbReference type="InterPro" id="IPR011055">
    <property type="entry name" value="Dup_hybrid_motif"/>
</dbReference>
<dbReference type="Pfam" id="PF01551">
    <property type="entry name" value="Peptidase_M23"/>
    <property type="match status" value="1"/>
</dbReference>
<accession>A0A5J5J1M2</accession>
<dbReference type="InterPro" id="IPR050570">
    <property type="entry name" value="Cell_wall_metabolism_enzyme"/>
</dbReference>